<dbReference type="GO" id="GO:0043565">
    <property type="term" value="F:sequence-specific DNA binding"/>
    <property type="evidence" value="ECO:0007669"/>
    <property type="project" value="TreeGrafter"/>
</dbReference>
<reference evidence="2 3" key="1">
    <citation type="submission" date="2019-10" db="EMBL/GenBank/DDBJ databases">
        <title>Dictyobacter vulcani sp. nov., within the class Ktedonobacteria, isolated from soil of volcanic Mt. Zao.</title>
        <authorList>
            <person name="Zheng Y."/>
            <person name="Wang C.M."/>
            <person name="Sakai Y."/>
            <person name="Abe K."/>
            <person name="Yokota A."/>
            <person name="Yabe S."/>
        </authorList>
    </citation>
    <scope>NUCLEOTIDE SEQUENCE [LARGE SCALE GENOMIC DNA]</scope>
    <source>
        <strain evidence="2 3">W12</strain>
    </source>
</reference>
<dbReference type="Proteomes" id="UP000326912">
    <property type="component" value="Unassembled WGS sequence"/>
</dbReference>
<organism evidence="2 3">
    <name type="scientific">Dictyobacter vulcani</name>
    <dbReference type="NCBI Taxonomy" id="2607529"/>
    <lineage>
        <taxon>Bacteria</taxon>
        <taxon>Bacillati</taxon>
        <taxon>Chloroflexota</taxon>
        <taxon>Ktedonobacteria</taxon>
        <taxon>Ktedonobacterales</taxon>
        <taxon>Dictyobacteraceae</taxon>
        <taxon>Dictyobacter</taxon>
    </lineage>
</organism>
<dbReference type="PANTHER" id="PTHR36966">
    <property type="entry name" value="REP-ASSOCIATED TYROSINE TRANSPOSASE"/>
    <property type="match status" value="1"/>
</dbReference>
<dbReference type="GO" id="GO:0006313">
    <property type="term" value="P:DNA transposition"/>
    <property type="evidence" value="ECO:0007669"/>
    <property type="project" value="InterPro"/>
</dbReference>
<dbReference type="InterPro" id="IPR036515">
    <property type="entry name" value="Transposase_17_sf"/>
</dbReference>
<protein>
    <recommendedName>
        <fullName evidence="1">Transposase IS200-like domain-containing protein</fullName>
    </recommendedName>
</protein>
<gene>
    <name evidence="2" type="ORF">KDW_18700</name>
</gene>
<proteinExistence type="predicted"/>
<dbReference type="PANTHER" id="PTHR36966:SF1">
    <property type="entry name" value="REP-ASSOCIATED TYROSINE TRANSPOSASE"/>
    <property type="match status" value="1"/>
</dbReference>
<dbReference type="InterPro" id="IPR052715">
    <property type="entry name" value="RAYT_transposase"/>
</dbReference>
<feature type="domain" description="Transposase IS200-like" evidence="1">
    <location>
        <begin position="23"/>
        <end position="148"/>
    </location>
</feature>
<comment type="caution">
    <text evidence="2">The sequence shown here is derived from an EMBL/GenBank/DDBJ whole genome shotgun (WGS) entry which is preliminary data.</text>
</comment>
<dbReference type="Pfam" id="PF01797">
    <property type="entry name" value="Y1_Tnp"/>
    <property type="match status" value="1"/>
</dbReference>
<dbReference type="EMBL" id="BKZW01000001">
    <property type="protein sequence ID" value="GER87708.1"/>
    <property type="molecule type" value="Genomic_DNA"/>
</dbReference>
<accession>A0A5J4KEK7</accession>
<keyword evidence="3" id="KW-1185">Reference proteome</keyword>
<dbReference type="Gene3D" id="3.30.70.1290">
    <property type="entry name" value="Transposase IS200-like"/>
    <property type="match status" value="1"/>
</dbReference>
<evidence type="ECO:0000313" key="3">
    <source>
        <dbReference type="Proteomes" id="UP000326912"/>
    </source>
</evidence>
<evidence type="ECO:0000259" key="1">
    <source>
        <dbReference type="SMART" id="SM01321"/>
    </source>
</evidence>
<evidence type="ECO:0000313" key="2">
    <source>
        <dbReference type="EMBL" id="GER87708.1"/>
    </source>
</evidence>
<dbReference type="RefSeq" id="WP_151755679.1">
    <property type="nucleotide sequence ID" value="NZ_BKZW01000001.1"/>
</dbReference>
<name>A0A5J4KEK7_9CHLR</name>
<sequence>MEHETLSSHKYQKPIRLKGYDYTSDAAYAITMRAKYHCYILCHPHLRHILETEWTNLAQRFPGVEPATFMVMPDHVHCMLIIHEEAKGTFSVSQVIGAYKSIVFKVWRTHIQETGINLPMSIWQRRFYEHVVRDDSDFAAQTAYILNNPIKAALDKPKS</sequence>
<dbReference type="AlphaFoldDB" id="A0A5J4KEK7"/>
<dbReference type="SMART" id="SM01321">
    <property type="entry name" value="Y1_Tnp"/>
    <property type="match status" value="1"/>
</dbReference>
<dbReference type="SUPFAM" id="SSF143422">
    <property type="entry name" value="Transposase IS200-like"/>
    <property type="match status" value="1"/>
</dbReference>
<dbReference type="InterPro" id="IPR002686">
    <property type="entry name" value="Transposase_17"/>
</dbReference>
<dbReference type="GO" id="GO:0004803">
    <property type="term" value="F:transposase activity"/>
    <property type="evidence" value="ECO:0007669"/>
    <property type="project" value="InterPro"/>
</dbReference>